<organism evidence="6 7">
    <name type="scientific">Corallococcus terminator</name>
    <dbReference type="NCBI Taxonomy" id="2316733"/>
    <lineage>
        <taxon>Bacteria</taxon>
        <taxon>Pseudomonadati</taxon>
        <taxon>Myxococcota</taxon>
        <taxon>Myxococcia</taxon>
        <taxon>Myxococcales</taxon>
        <taxon>Cystobacterineae</taxon>
        <taxon>Myxococcaceae</taxon>
        <taxon>Corallococcus</taxon>
    </lineage>
</organism>
<keyword evidence="3" id="KW-0804">Transcription</keyword>
<protein>
    <submittedName>
        <fullName evidence="6">TetR/AcrR family transcriptional regulator</fullName>
    </submittedName>
</protein>
<comment type="caution">
    <text evidence="6">The sequence shown here is derived from an EMBL/GenBank/DDBJ whole genome shotgun (WGS) entry which is preliminary data.</text>
</comment>
<dbReference type="GO" id="GO:0000976">
    <property type="term" value="F:transcription cis-regulatory region binding"/>
    <property type="evidence" value="ECO:0007669"/>
    <property type="project" value="TreeGrafter"/>
</dbReference>
<evidence type="ECO:0000256" key="4">
    <source>
        <dbReference type="PROSITE-ProRule" id="PRU00335"/>
    </source>
</evidence>
<gene>
    <name evidence="6" type="ORF">D7V88_04440</name>
</gene>
<dbReference type="PROSITE" id="PS50977">
    <property type="entry name" value="HTH_TETR_2"/>
    <property type="match status" value="1"/>
</dbReference>
<feature type="DNA-binding region" description="H-T-H motif" evidence="4">
    <location>
        <begin position="47"/>
        <end position="66"/>
    </location>
</feature>
<dbReference type="Pfam" id="PF00440">
    <property type="entry name" value="TetR_N"/>
    <property type="match status" value="1"/>
</dbReference>
<evidence type="ECO:0000313" key="7">
    <source>
        <dbReference type="Proteomes" id="UP000268094"/>
    </source>
</evidence>
<dbReference type="OrthoDB" id="8535430at2"/>
<dbReference type="RefSeq" id="WP_120539334.1">
    <property type="nucleotide sequence ID" value="NZ_RAVZ01000017.1"/>
</dbReference>
<evidence type="ECO:0000256" key="3">
    <source>
        <dbReference type="ARBA" id="ARBA00023163"/>
    </source>
</evidence>
<dbReference type="SUPFAM" id="SSF48498">
    <property type="entry name" value="Tetracyclin repressor-like, C-terminal domain"/>
    <property type="match status" value="1"/>
</dbReference>
<dbReference type="Pfam" id="PF17932">
    <property type="entry name" value="TetR_C_24"/>
    <property type="match status" value="1"/>
</dbReference>
<dbReference type="Proteomes" id="UP000268094">
    <property type="component" value="Unassembled WGS sequence"/>
</dbReference>
<feature type="domain" description="HTH tetR-type" evidence="5">
    <location>
        <begin position="24"/>
        <end position="84"/>
    </location>
</feature>
<dbReference type="Gene3D" id="1.10.357.10">
    <property type="entry name" value="Tetracycline Repressor, domain 2"/>
    <property type="match status" value="1"/>
</dbReference>
<dbReference type="SUPFAM" id="SSF46689">
    <property type="entry name" value="Homeodomain-like"/>
    <property type="match status" value="1"/>
</dbReference>
<dbReference type="PRINTS" id="PR00455">
    <property type="entry name" value="HTHTETR"/>
</dbReference>
<name>A0A3A8JR79_9BACT</name>
<evidence type="ECO:0000259" key="5">
    <source>
        <dbReference type="PROSITE" id="PS50977"/>
    </source>
</evidence>
<reference evidence="7" key="1">
    <citation type="submission" date="2018-09" db="EMBL/GenBank/DDBJ databases">
        <authorList>
            <person name="Livingstone P.G."/>
            <person name="Whitworth D.E."/>
        </authorList>
    </citation>
    <scope>NUCLEOTIDE SEQUENCE [LARGE SCALE GENOMIC DNA]</scope>
    <source>
        <strain evidence="7">CA054A</strain>
    </source>
</reference>
<dbReference type="InterPro" id="IPR041490">
    <property type="entry name" value="KstR2_TetR_C"/>
</dbReference>
<evidence type="ECO:0000313" key="6">
    <source>
        <dbReference type="EMBL" id="RKG92921.1"/>
    </source>
</evidence>
<dbReference type="InterPro" id="IPR009057">
    <property type="entry name" value="Homeodomain-like_sf"/>
</dbReference>
<dbReference type="PANTHER" id="PTHR30055:SF234">
    <property type="entry name" value="HTH-TYPE TRANSCRIPTIONAL REGULATOR BETI"/>
    <property type="match status" value="1"/>
</dbReference>
<keyword evidence="2 4" id="KW-0238">DNA-binding</keyword>
<dbReference type="PANTHER" id="PTHR30055">
    <property type="entry name" value="HTH-TYPE TRANSCRIPTIONAL REGULATOR RUTR"/>
    <property type="match status" value="1"/>
</dbReference>
<dbReference type="InterPro" id="IPR001647">
    <property type="entry name" value="HTH_TetR"/>
</dbReference>
<evidence type="ECO:0000256" key="2">
    <source>
        <dbReference type="ARBA" id="ARBA00023125"/>
    </source>
</evidence>
<dbReference type="GO" id="GO:0003700">
    <property type="term" value="F:DNA-binding transcription factor activity"/>
    <property type="evidence" value="ECO:0007669"/>
    <property type="project" value="TreeGrafter"/>
</dbReference>
<dbReference type="InterPro" id="IPR050109">
    <property type="entry name" value="HTH-type_TetR-like_transc_reg"/>
</dbReference>
<proteinExistence type="predicted"/>
<accession>A0A3A8JR79</accession>
<keyword evidence="7" id="KW-1185">Reference proteome</keyword>
<evidence type="ECO:0000256" key="1">
    <source>
        <dbReference type="ARBA" id="ARBA00023015"/>
    </source>
</evidence>
<dbReference type="EMBL" id="RAVZ01000017">
    <property type="protein sequence ID" value="RKG92921.1"/>
    <property type="molecule type" value="Genomic_DNA"/>
</dbReference>
<dbReference type="InterPro" id="IPR036271">
    <property type="entry name" value="Tet_transcr_reg_TetR-rel_C_sf"/>
</dbReference>
<dbReference type="AlphaFoldDB" id="A0A3A8JR79"/>
<keyword evidence="1" id="KW-0805">Transcription regulation</keyword>
<sequence>MSVPLPPSRLRARKAVLPTSAVPDGTRRRILEAALQLFASRGFHGASIRDLATALELRPSALYAHFSSKEHVLAELVLMGHEAHHEGLRAALLGAGSEPIEQLRALVRAHTLLHANHPQLAVVVNEEIHSLPPELAAPALALREQSAALLHAVIERGRAQGVFSVPHAGVTAAAISTLGLRLPYWYEPTPALDVDMLADLHVELSLRMLGVQGPPAPAS</sequence>